<dbReference type="SUPFAM" id="SSF55821">
    <property type="entry name" value="YrdC/RibB"/>
    <property type="match status" value="1"/>
</dbReference>
<dbReference type="InterPro" id="IPR006070">
    <property type="entry name" value="Sua5-like_dom"/>
</dbReference>
<feature type="binding site" evidence="14">
    <location>
        <position position="59"/>
    </location>
    <ligand>
        <name>ATP</name>
        <dbReference type="ChEBI" id="CHEBI:30616"/>
    </ligand>
</feature>
<evidence type="ECO:0000256" key="14">
    <source>
        <dbReference type="PIRSR" id="PIRSR004930-1"/>
    </source>
</evidence>
<proteinExistence type="inferred from homology"/>
<dbReference type="PIRSF" id="PIRSF004930">
    <property type="entry name" value="Tln_factor_SUA5"/>
    <property type="match status" value="1"/>
</dbReference>
<keyword evidence="6 13" id="KW-0808">Transferase</keyword>
<dbReference type="InterPro" id="IPR038385">
    <property type="entry name" value="Sua5/YwlC_C"/>
</dbReference>
<feature type="binding site" evidence="14">
    <location>
        <position position="118"/>
    </location>
    <ligand>
        <name>ATP</name>
        <dbReference type="ChEBI" id="CHEBI:30616"/>
    </ligand>
</feature>
<evidence type="ECO:0000256" key="3">
    <source>
        <dbReference type="ARBA" id="ARBA00012584"/>
    </source>
</evidence>
<comment type="catalytic activity">
    <reaction evidence="12 13">
        <text>L-threonine + hydrogencarbonate + ATP = L-threonylcarbamoyladenylate + diphosphate + H2O</text>
        <dbReference type="Rhea" id="RHEA:36407"/>
        <dbReference type="ChEBI" id="CHEBI:15377"/>
        <dbReference type="ChEBI" id="CHEBI:17544"/>
        <dbReference type="ChEBI" id="CHEBI:30616"/>
        <dbReference type="ChEBI" id="CHEBI:33019"/>
        <dbReference type="ChEBI" id="CHEBI:57926"/>
        <dbReference type="ChEBI" id="CHEBI:73682"/>
        <dbReference type="EC" id="2.7.7.87"/>
    </reaction>
</comment>
<accession>A0A1Q9JIB8</accession>
<evidence type="ECO:0000256" key="8">
    <source>
        <dbReference type="ARBA" id="ARBA00022695"/>
    </source>
</evidence>
<feature type="binding site" evidence="14">
    <location>
        <position position="148"/>
    </location>
    <ligand>
        <name>ATP</name>
        <dbReference type="ChEBI" id="CHEBI:30616"/>
    </ligand>
</feature>
<dbReference type="InterPro" id="IPR017945">
    <property type="entry name" value="DHBP_synth_RibB-like_a/b_dom"/>
</dbReference>
<comment type="function">
    <text evidence="13">Required for the formation of a threonylcarbamoyl group on adenosine at position 37 (t(6)A37) in tRNAs that read codons beginning with adenine.</text>
</comment>
<feature type="binding site" evidence="14">
    <location>
        <position position="32"/>
    </location>
    <ligand>
        <name>L-threonine</name>
        <dbReference type="ChEBI" id="CHEBI:57926"/>
    </ligand>
</feature>
<keyword evidence="9 13" id="KW-0547">Nucleotide-binding</keyword>
<dbReference type="EMBL" id="MJIE01000001">
    <property type="protein sequence ID" value="OLR55881.1"/>
    <property type="molecule type" value="Genomic_DNA"/>
</dbReference>
<keyword evidence="5 13" id="KW-0963">Cytoplasm</keyword>
<dbReference type="OrthoDB" id="9814580at2"/>
<feature type="binding site" evidence="14">
    <location>
        <position position="237"/>
    </location>
    <ligand>
        <name>ATP</name>
        <dbReference type="ChEBI" id="CHEBI:30616"/>
    </ligand>
</feature>
<dbReference type="PANTHER" id="PTHR17490">
    <property type="entry name" value="SUA5"/>
    <property type="match status" value="1"/>
</dbReference>
<dbReference type="PANTHER" id="PTHR17490:SF16">
    <property type="entry name" value="THREONYLCARBAMOYL-AMP SYNTHASE"/>
    <property type="match status" value="1"/>
</dbReference>
<comment type="caution">
    <text evidence="16">The sequence shown here is derived from an EMBL/GenBank/DDBJ whole genome shotgun (WGS) entry which is preliminary data.</text>
</comment>
<evidence type="ECO:0000256" key="7">
    <source>
        <dbReference type="ARBA" id="ARBA00022694"/>
    </source>
</evidence>
<dbReference type="GO" id="GO:0000049">
    <property type="term" value="F:tRNA binding"/>
    <property type="evidence" value="ECO:0007669"/>
    <property type="project" value="TreeGrafter"/>
</dbReference>
<dbReference type="EC" id="2.7.7.87" evidence="3 13"/>
<dbReference type="FunFam" id="3.90.870.10:FF:000009">
    <property type="entry name" value="Threonylcarbamoyl-AMP synthase, putative"/>
    <property type="match status" value="1"/>
</dbReference>
<feature type="binding site" evidence="14">
    <location>
        <position position="138"/>
    </location>
    <ligand>
        <name>L-threonine</name>
        <dbReference type="ChEBI" id="CHEBI:57926"/>
    </ligand>
</feature>
<evidence type="ECO:0000256" key="12">
    <source>
        <dbReference type="ARBA" id="ARBA00048366"/>
    </source>
</evidence>
<feature type="domain" description="YrdC-like" evidence="15">
    <location>
        <begin position="10"/>
        <end position="196"/>
    </location>
</feature>
<evidence type="ECO:0000259" key="15">
    <source>
        <dbReference type="PROSITE" id="PS51163"/>
    </source>
</evidence>
<sequence>MKTRLLKDTDEDIRIAAQIIEQGGLVAFPTETVYGLGANAMDADAVRKIYEAKGRPADNPTIVHIAEREELGRVTFLVTEDMKTLMDRFWPGPMTMIVPRGEYIPYVTTGNLETVGVRMPENEVARELIRRSGCVIAAPSANLSGRPSPTTAQHVIDDLDGRIDAVIQSGPCRIGIESTVIDMTGKIPMILRPGYITKKDFEEALGQEILLDPTLNRKPREGEDFHPKAPGMKYRHYAPRAEMIIFKGDRIRVEAAIDQERAEREALGQKVFVIDFDEDRETVAAHEIFAMLRQADREGADVILAAALPQRGVGFSVMNRMLKSAGFNVREV</sequence>
<dbReference type="GO" id="GO:0006450">
    <property type="term" value="P:regulation of translational fidelity"/>
    <property type="evidence" value="ECO:0007669"/>
    <property type="project" value="TreeGrafter"/>
</dbReference>
<dbReference type="GO" id="GO:0005737">
    <property type="term" value="C:cytoplasm"/>
    <property type="evidence" value="ECO:0007669"/>
    <property type="project" value="UniProtKB-SubCell"/>
</dbReference>
<gene>
    <name evidence="16" type="ORF">BHK98_07295</name>
</gene>
<reference evidence="16 17" key="1">
    <citation type="journal article" date="2016" name="Appl. Environ. Microbiol.">
        <title>Function and Phylogeny of Bacterial Butyryl Coenzyme A:Acetate Transferases and Their Diversity in the Proximal Colon of Swine.</title>
        <authorList>
            <person name="Trachsel J."/>
            <person name="Bayles D.O."/>
            <person name="Looft T."/>
            <person name="Levine U.Y."/>
            <person name="Allen H.K."/>
        </authorList>
    </citation>
    <scope>NUCLEOTIDE SEQUENCE [LARGE SCALE GENOMIC DNA]</scope>
    <source>
        <strain evidence="16 17">68-3-10</strain>
    </source>
</reference>
<evidence type="ECO:0000256" key="4">
    <source>
        <dbReference type="ARBA" id="ARBA00015492"/>
    </source>
</evidence>
<keyword evidence="8 13" id="KW-0548">Nucleotidyltransferase</keyword>
<protein>
    <recommendedName>
        <fullName evidence="4 13">Threonylcarbamoyl-AMP synthase</fullName>
        <shortName evidence="13">TC-AMP synthase</shortName>
        <ecNumber evidence="3 13">2.7.7.87</ecNumber>
    </recommendedName>
    <alternativeName>
        <fullName evidence="11 13">L-threonylcarbamoyladenylate synthase</fullName>
    </alternativeName>
</protein>
<keyword evidence="10 13" id="KW-0067">ATP-binding</keyword>
<dbReference type="Pfam" id="PF03481">
    <property type="entry name" value="Sua5_C"/>
    <property type="match status" value="1"/>
</dbReference>
<comment type="subcellular location">
    <subcellularLocation>
        <location evidence="1 13">Cytoplasm</location>
    </subcellularLocation>
</comment>
<dbReference type="PROSITE" id="PS51163">
    <property type="entry name" value="YRDC"/>
    <property type="match status" value="1"/>
</dbReference>
<name>A0A1Q9JIB8_9FIRM</name>
<evidence type="ECO:0000256" key="11">
    <source>
        <dbReference type="ARBA" id="ARBA00029774"/>
    </source>
</evidence>
<dbReference type="AlphaFoldDB" id="A0A1Q9JIB8"/>
<dbReference type="InterPro" id="IPR010923">
    <property type="entry name" value="T(6)A37_SUA5"/>
</dbReference>
<keyword evidence="7 13" id="KW-0819">tRNA processing</keyword>
<dbReference type="GO" id="GO:0008033">
    <property type="term" value="P:tRNA processing"/>
    <property type="evidence" value="ECO:0007669"/>
    <property type="project" value="UniProtKB-KW"/>
</dbReference>
<dbReference type="InterPro" id="IPR050156">
    <property type="entry name" value="TC-AMP_synthase_SUA5"/>
</dbReference>
<feature type="binding site" evidence="14">
    <location>
        <position position="140"/>
    </location>
    <ligand>
        <name>ATP</name>
        <dbReference type="ChEBI" id="CHEBI:30616"/>
    </ligand>
</feature>
<dbReference type="NCBIfam" id="TIGR00057">
    <property type="entry name" value="L-threonylcarbamoyladenylate synthase"/>
    <property type="match status" value="1"/>
</dbReference>
<evidence type="ECO:0000256" key="9">
    <source>
        <dbReference type="ARBA" id="ARBA00022741"/>
    </source>
</evidence>
<evidence type="ECO:0000256" key="10">
    <source>
        <dbReference type="ARBA" id="ARBA00022840"/>
    </source>
</evidence>
<dbReference type="Gene3D" id="3.90.870.10">
    <property type="entry name" value="DHBP synthase"/>
    <property type="match status" value="1"/>
</dbReference>
<keyword evidence="17" id="KW-1185">Reference proteome</keyword>
<dbReference type="GO" id="GO:0061710">
    <property type="term" value="F:L-threonylcarbamoyladenylate synthase"/>
    <property type="evidence" value="ECO:0007669"/>
    <property type="project" value="UniProtKB-EC"/>
</dbReference>
<comment type="similarity">
    <text evidence="2 13">Belongs to the SUA5 family.</text>
</comment>
<evidence type="ECO:0000256" key="2">
    <source>
        <dbReference type="ARBA" id="ARBA00007663"/>
    </source>
</evidence>
<evidence type="ECO:0000256" key="5">
    <source>
        <dbReference type="ARBA" id="ARBA00022490"/>
    </source>
</evidence>
<organism evidence="16 17">
    <name type="scientific">Hornefia porci</name>
    <dbReference type="NCBI Taxonomy" id="2652292"/>
    <lineage>
        <taxon>Bacteria</taxon>
        <taxon>Bacillati</taxon>
        <taxon>Bacillota</taxon>
        <taxon>Clostridia</taxon>
        <taxon>Peptostreptococcales</taxon>
        <taxon>Anaerovoracaceae</taxon>
        <taxon>Hornefia</taxon>
    </lineage>
</organism>
<dbReference type="Proteomes" id="UP000187404">
    <property type="component" value="Unassembled WGS sequence"/>
</dbReference>
<dbReference type="RefSeq" id="WP_075712946.1">
    <property type="nucleotide sequence ID" value="NZ_MJIE01000001.1"/>
</dbReference>
<evidence type="ECO:0000256" key="6">
    <source>
        <dbReference type="ARBA" id="ARBA00022679"/>
    </source>
</evidence>
<evidence type="ECO:0000313" key="16">
    <source>
        <dbReference type="EMBL" id="OLR55881.1"/>
    </source>
</evidence>
<dbReference type="GO" id="GO:0005524">
    <property type="term" value="F:ATP binding"/>
    <property type="evidence" value="ECO:0007669"/>
    <property type="project" value="UniProtKB-UniRule"/>
</dbReference>
<dbReference type="GO" id="GO:0003725">
    <property type="term" value="F:double-stranded RNA binding"/>
    <property type="evidence" value="ECO:0007669"/>
    <property type="project" value="UniProtKB-UniRule"/>
</dbReference>
<evidence type="ECO:0000256" key="13">
    <source>
        <dbReference type="PIRNR" id="PIRNR004930"/>
    </source>
</evidence>
<feature type="binding site" evidence="14">
    <location>
        <position position="55"/>
    </location>
    <ligand>
        <name>ATP</name>
        <dbReference type="ChEBI" id="CHEBI:30616"/>
    </ligand>
</feature>
<dbReference type="STRING" id="1261640.BHK98_07295"/>
<feature type="binding site" evidence="14">
    <location>
        <position position="114"/>
    </location>
    <ligand>
        <name>ATP</name>
        <dbReference type="ChEBI" id="CHEBI:30616"/>
    </ligand>
</feature>
<dbReference type="Gene3D" id="3.40.50.11030">
    <property type="entry name" value="Threonylcarbamoyl-AMP synthase, C-terminal domain"/>
    <property type="match status" value="1"/>
</dbReference>
<evidence type="ECO:0000256" key="1">
    <source>
        <dbReference type="ARBA" id="ARBA00004496"/>
    </source>
</evidence>
<feature type="binding site" evidence="14">
    <location>
        <position position="64"/>
    </location>
    <ligand>
        <name>L-threonine</name>
        <dbReference type="ChEBI" id="CHEBI:57926"/>
    </ligand>
</feature>
<dbReference type="InterPro" id="IPR005145">
    <property type="entry name" value="Sua5_C"/>
</dbReference>
<feature type="binding site" evidence="14">
    <location>
        <position position="192"/>
    </location>
    <ligand>
        <name>ATP</name>
        <dbReference type="ChEBI" id="CHEBI:30616"/>
    </ligand>
</feature>
<dbReference type="Pfam" id="PF01300">
    <property type="entry name" value="Sua5_yciO_yrdC"/>
    <property type="match status" value="1"/>
</dbReference>
<feature type="binding site" evidence="14">
    <location>
        <position position="178"/>
    </location>
    <ligand>
        <name>L-threonine</name>
        <dbReference type="ChEBI" id="CHEBI:57926"/>
    </ligand>
</feature>
<evidence type="ECO:0000313" key="17">
    <source>
        <dbReference type="Proteomes" id="UP000187404"/>
    </source>
</evidence>